<proteinExistence type="predicted"/>
<evidence type="ECO:0000313" key="1">
    <source>
        <dbReference type="EMBL" id="GAL01676.1"/>
    </source>
</evidence>
<dbReference type="AlphaFoldDB" id="A0A090QFF8"/>
<reference evidence="1 2" key="1">
    <citation type="journal article" date="2014" name="Genome Announc.">
        <title>Draft Genome Sequences of Marine Flavobacterium Nonlabens Strains NR17, NR24, NR27, NR32, NR33, and Ara13.</title>
        <authorList>
            <person name="Nakanishi M."/>
            <person name="Meirelles P."/>
            <person name="Suzuki R."/>
            <person name="Takatani N."/>
            <person name="Mino S."/>
            <person name="Suda W."/>
            <person name="Oshima K."/>
            <person name="Hattori M."/>
            <person name="Ohkuma M."/>
            <person name="Hosokawa M."/>
            <person name="Miyashita K."/>
            <person name="Thompson F.L."/>
            <person name="Niwa A."/>
            <person name="Sawabe T."/>
            <person name="Sawabe T."/>
        </authorList>
    </citation>
    <scope>NUCLEOTIDE SEQUENCE [LARGE SCALE GENOMIC DNA]</scope>
    <source>
        <strain evidence="2">JCM19314</strain>
    </source>
</reference>
<gene>
    <name evidence="1" type="ORF">JCM19314_1460</name>
</gene>
<name>A0A090QFF8_NONUL</name>
<dbReference type="EMBL" id="BBMM01000012">
    <property type="protein sequence ID" value="GAL01676.1"/>
    <property type="molecule type" value="Genomic_DNA"/>
</dbReference>
<dbReference type="Proteomes" id="UP000029226">
    <property type="component" value="Unassembled WGS sequence"/>
</dbReference>
<protein>
    <submittedName>
        <fullName evidence="1">Uncharacterized protein</fullName>
    </submittedName>
</protein>
<sequence>MEPGSYFGAEEKASPLIKTDVETVIYIRSNGGDFKVK</sequence>
<comment type="caution">
    <text evidence="1">The sequence shown here is derived from an EMBL/GenBank/DDBJ whole genome shotgun (WGS) entry which is preliminary data.</text>
</comment>
<organism evidence="1 2">
    <name type="scientific">Nonlabens ulvanivorans</name>
    <name type="common">Persicivirga ulvanivorans</name>
    <dbReference type="NCBI Taxonomy" id="906888"/>
    <lineage>
        <taxon>Bacteria</taxon>
        <taxon>Pseudomonadati</taxon>
        <taxon>Bacteroidota</taxon>
        <taxon>Flavobacteriia</taxon>
        <taxon>Flavobacteriales</taxon>
        <taxon>Flavobacteriaceae</taxon>
        <taxon>Nonlabens</taxon>
    </lineage>
</organism>
<accession>A0A090QFF8</accession>
<evidence type="ECO:0000313" key="2">
    <source>
        <dbReference type="Proteomes" id="UP000029226"/>
    </source>
</evidence>